<keyword evidence="3" id="KW-1185">Reference proteome</keyword>
<dbReference type="Gene3D" id="3.90.1200.10">
    <property type="match status" value="1"/>
</dbReference>
<dbReference type="SMART" id="SM00587">
    <property type="entry name" value="CHK"/>
    <property type="match status" value="1"/>
</dbReference>
<protein>
    <recommendedName>
        <fullName evidence="1">CHK kinase-like domain-containing protein</fullName>
    </recommendedName>
</protein>
<sequence>MSVELSEVEYNLISKIARENGFNNFEVITNKGALKGDNFSGILTVVTVKNDKNTLELILKSALQSEVFRKAAPLREAYLREIYLYENIFNAFKKYQESHNVPDIFDNHAKMYGSSVGELNECLAMENLKTTGYQLWNKQNPMNTEHITTILKGYAKFHGTAIAMKHKDPELYETLTKEISSDIWGDQDFEAKKIKIEMYIKMGMEAAIKIVENEPALVEFLKIAEKKIYELFLMKFQDPEYKVTLIHGDCWCNNFMFKYKSEDNTTPTSLRIIDWQLAHVNSPAYDYCYFFLAHSTKEVLEDYKSYLKLYHDALSQHLKSFDCDPDEVFPYSRFENHINRYMVLGLFMCFSILKIMLCDSGEAPDFGELKEGEDMMESFQFKFQNYDVYKQRIRELIVFVKEQDFISK</sequence>
<gene>
    <name evidence="2" type="ORF">PSYICH_LOCUS3043</name>
</gene>
<dbReference type="Pfam" id="PF02958">
    <property type="entry name" value="EcKL"/>
    <property type="match status" value="1"/>
</dbReference>
<proteinExistence type="predicted"/>
<dbReference type="InterPro" id="IPR004119">
    <property type="entry name" value="EcKL"/>
</dbReference>
<dbReference type="InterPro" id="IPR015897">
    <property type="entry name" value="CHK_kinase-like"/>
</dbReference>
<dbReference type="PANTHER" id="PTHR11012:SF30">
    <property type="entry name" value="PROTEIN KINASE-LIKE DOMAIN-CONTAINING"/>
    <property type="match status" value="1"/>
</dbReference>
<dbReference type="PANTHER" id="PTHR11012">
    <property type="entry name" value="PROTEIN KINASE-LIKE DOMAIN-CONTAINING"/>
    <property type="match status" value="1"/>
</dbReference>
<accession>A0A9P0G4P8</accession>
<feature type="domain" description="CHK kinase-like" evidence="1">
    <location>
        <begin position="123"/>
        <end position="320"/>
    </location>
</feature>
<dbReference type="EMBL" id="OV651824">
    <property type="protein sequence ID" value="CAH1101899.1"/>
    <property type="molecule type" value="Genomic_DNA"/>
</dbReference>
<dbReference type="AlphaFoldDB" id="A0A9P0G4P8"/>
<organism evidence="2 3">
    <name type="scientific">Psylliodes chrysocephalus</name>
    <dbReference type="NCBI Taxonomy" id="3402493"/>
    <lineage>
        <taxon>Eukaryota</taxon>
        <taxon>Metazoa</taxon>
        <taxon>Ecdysozoa</taxon>
        <taxon>Arthropoda</taxon>
        <taxon>Hexapoda</taxon>
        <taxon>Insecta</taxon>
        <taxon>Pterygota</taxon>
        <taxon>Neoptera</taxon>
        <taxon>Endopterygota</taxon>
        <taxon>Coleoptera</taxon>
        <taxon>Polyphaga</taxon>
        <taxon>Cucujiformia</taxon>
        <taxon>Chrysomeloidea</taxon>
        <taxon>Chrysomelidae</taxon>
        <taxon>Galerucinae</taxon>
        <taxon>Alticini</taxon>
        <taxon>Psylliodes</taxon>
    </lineage>
</organism>
<dbReference type="InterPro" id="IPR011009">
    <property type="entry name" value="Kinase-like_dom_sf"/>
</dbReference>
<dbReference type="SUPFAM" id="SSF56112">
    <property type="entry name" value="Protein kinase-like (PK-like)"/>
    <property type="match status" value="1"/>
</dbReference>
<evidence type="ECO:0000259" key="1">
    <source>
        <dbReference type="SMART" id="SM00587"/>
    </source>
</evidence>
<evidence type="ECO:0000313" key="2">
    <source>
        <dbReference type="EMBL" id="CAH1101899.1"/>
    </source>
</evidence>
<reference evidence="2" key="1">
    <citation type="submission" date="2022-01" db="EMBL/GenBank/DDBJ databases">
        <authorList>
            <person name="King R."/>
        </authorList>
    </citation>
    <scope>NUCLEOTIDE SEQUENCE</scope>
</reference>
<name>A0A9P0G4P8_9CUCU</name>
<dbReference type="Proteomes" id="UP001153636">
    <property type="component" value="Chromosome 12"/>
</dbReference>
<dbReference type="OrthoDB" id="8250698at2759"/>
<evidence type="ECO:0000313" key="3">
    <source>
        <dbReference type="Proteomes" id="UP001153636"/>
    </source>
</evidence>